<evidence type="ECO:0000313" key="2">
    <source>
        <dbReference type="EMBL" id="SFB08045.1"/>
    </source>
</evidence>
<name>A0A1I0Y3W0_9RHOB</name>
<protein>
    <submittedName>
        <fullName evidence="2">Uncharacterized protein</fullName>
    </submittedName>
</protein>
<gene>
    <name evidence="2" type="ORF">SAMN05421688_2803</name>
</gene>
<organism evidence="2 3">
    <name type="scientific">Poseidonocella pacifica</name>
    <dbReference type="NCBI Taxonomy" id="871651"/>
    <lineage>
        <taxon>Bacteria</taxon>
        <taxon>Pseudomonadati</taxon>
        <taxon>Pseudomonadota</taxon>
        <taxon>Alphaproteobacteria</taxon>
        <taxon>Rhodobacterales</taxon>
        <taxon>Roseobacteraceae</taxon>
        <taxon>Poseidonocella</taxon>
    </lineage>
</organism>
<accession>A0A1I0Y3W0</accession>
<dbReference type="OrthoDB" id="5937513at2"/>
<dbReference type="STRING" id="871651.SAMN05421688_2803"/>
<dbReference type="Proteomes" id="UP000198796">
    <property type="component" value="Unassembled WGS sequence"/>
</dbReference>
<dbReference type="EMBL" id="FOJU01000004">
    <property type="protein sequence ID" value="SFB08045.1"/>
    <property type="molecule type" value="Genomic_DNA"/>
</dbReference>
<dbReference type="AlphaFoldDB" id="A0A1I0Y3W0"/>
<dbReference type="RefSeq" id="WP_092065948.1">
    <property type="nucleotide sequence ID" value="NZ_FOJU01000004.1"/>
</dbReference>
<evidence type="ECO:0000256" key="1">
    <source>
        <dbReference type="SAM" id="MobiDB-lite"/>
    </source>
</evidence>
<reference evidence="2 3" key="1">
    <citation type="submission" date="2016-10" db="EMBL/GenBank/DDBJ databases">
        <authorList>
            <person name="de Groot N.N."/>
        </authorList>
    </citation>
    <scope>NUCLEOTIDE SEQUENCE [LARGE SCALE GENOMIC DNA]</scope>
    <source>
        <strain evidence="2 3">DSM 29316</strain>
    </source>
</reference>
<proteinExistence type="predicted"/>
<sequence length="571" mass="63075">MSNAEIFQLTPANQAIVDARERLRADFIRKPEALWPWFPFCKVRVLVVTDGNLDFSDGDFGLATFIRTLLDSVVPARFEVTLGHLYNRSGNAMMEFEPRIKKRVPSFKFDDTDDFAPGMFDVVFLFGISTSIGGRGTASDGNPYPSSQFADTELQAIAEFQNGGGGLFATGDHAALGRFMGQALPRAGKMRLWESTSSNNDLDEVSMGGPRRNDTNRPGDPGSQFEDQADDVPQGVIPKIYSASNWLFKYSFPHPLLCGPNGVIRVMPDHPHEGECVEPTNTSSTLSFKSNLGPEFPNATDAGPKPLPEIISTNIVLAGTTSGGKDPTVGHSFGGICAYNGHRAGVGRVVTDATWHHFVNVNLVGYTSLPNDTVKGQGFLASSAGQAHLENIRAYFRNLAVWLSRKSNISCMNSGWVVYLYHNERVMEAVLTRTDFKFAELDTYHLWEIGHHARDVLGKFASRCQSRRLILDLVWPEYKLELPNVDPWVHFDPKERETDIRINWINGDHILDAALGGALAAVHSEIGDRFEERYDTDEVKKVAQEGARKGASLAVKSLGETMEAFAKQVKM</sequence>
<keyword evidence="3" id="KW-1185">Reference proteome</keyword>
<feature type="region of interest" description="Disordered" evidence="1">
    <location>
        <begin position="194"/>
        <end position="232"/>
    </location>
</feature>
<evidence type="ECO:0000313" key="3">
    <source>
        <dbReference type="Proteomes" id="UP000198796"/>
    </source>
</evidence>